<evidence type="ECO:0000256" key="1">
    <source>
        <dbReference type="ARBA" id="ARBA00004141"/>
    </source>
</evidence>
<feature type="transmembrane region" description="Helical" evidence="5">
    <location>
        <begin position="6"/>
        <end position="23"/>
    </location>
</feature>
<evidence type="ECO:0000313" key="7">
    <source>
        <dbReference type="Proteomes" id="UP000595437"/>
    </source>
</evidence>
<dbReference type="Gene3D" id="1.20.1740.10">
    <property type="entry name" value="Amino acid/polyamine transporter I"/>
    <property type="match status" value="1"/>
</dbReference>
<evidence type="ECO:0000313" key="6">
    <source>
        <dbReference type="EMBL" id="QQP51280.1"/>
    </source>
</evidence>
<sequence>INLALVVWIVSGLFSMIGAYCYAELGCMIRKSGGDYAYIFDTFGPFVAFIRLWAECLIVRPCTITIVALTFATYAAKPFFPACDPPDTSVRLLAAACICK</sequence>
<keyword evidence="3 5" id="KW-1133">Transmembrane helix</keyword>
<accession>A0A7T8KAZ3</accession>
<reference evidence="7" key="1">
    <citation type="submission" date="2021-01" db="EMBL/GenBank/DDBJ databases">
        <title>Caligus Genome Assembly.</title>
        <authorList>
            <person name="Gallardo-Escarate C."/>
        </authorList>
    </citation>
    <scope>NUCLEOTIDE SEQUENCE [LARGE SCALE GENOMIC DNA]</scope>
</reference>
<keyword evidence="4 5" id="KW-0472">Membrane</keyword>
<protein>
    <submittedName>
        <fullName evidence="6">Y+L amino acid transporter 2like</fullName>
    </submittedName>
</protein>
<dbReference type="InterPro" id="IPR050598">
    <property type="entry name" value="AminoAcid_Transporter"/>
</dbReference>
<dbReference type="PANTHER" id="PTHR11785:SF531">
    <property type="entry name" value="LARGE NEUTRAL AMINO ACIDS TRANSPORTER SMALL SUBUNIT 1"/>
    <property type="match status" value="1"/>
</dbReference>
<gene>
    <name evidence="6" type="ORF">FKW44_012600</name>
</gene>
<dbReference type="InterPro" id="IPR002293">
    <property type="entry name" value="AA/rel_permease1"/>
</dbReference>
<evidence type="ECO:0000256" key="5">
    <source>
        <dbReference type="SAM" id="Phobius"/>
    </source>
</evidence>
<dbReference type="EMBL" id="CP045897">
    <property type="protein sequence ID" value="QQP51280.1"/>
    <property type="molecule type" value="Genomic_DNA"/>
</dbReference>
<comment type="subcellular location">
    <subcellularLocation>
        <location evidence="1">Membrane</location>
        <topology evidence="1">Multi-pass membrane protein</topology>
    </subcellularLocation>
</comment>
<dbReference type="GO" id="GO:0016020">
    <property type="term" value="C:membrane"/>
    <property type="evidence" value="ECO:0007669"/>
    <property type="project" value="UniProtKB-SubCell"/>
</dbReference>
<dbReference type="GO" id="GO:0015179">
    <property type="term" value="F:L-amino acid transmembrane transporter activity"/>
    <property type="evidence" value="ECO:0007669"/>
    <property type="project" value="TreeGrafter"/>
</dbReference>
<name>A0A7T8KAZ3_CALRO</name>
<keyword evidence="7" id="KW-1185">Reference proteome</keyword>
<evidence type="ECO:0000256" key="4">
    <source>
        <dbReference type="ARBA" id="ARBA00023136"/>
    </source>
</evidence>
<dbReference type="Proteomes" id="UP000595437">
    <property type="component" value="Chromosome 8"/>
</dbReference>
<evidence type="ECO:0000256" key="2">
    <source>
        <dbReference type="ARBA" id="ARBA00022692"/>
    </source>
</evidence>
<keyword evidence="2 5" id="KW-0812">Transmembrane</keyword>
<proteinExistence type="predicted"/>
<organism evidence="6 7">
    <name type="scientific">Caligus rogercresseyi</name>
    <name type="common">Sea louse</name>
    <dbReference type="NCBI Taxonomy" id="217165"/>
    <lineage>
        <taxon>Eukaryota</taxon>
        <taxon>Metazoa</taxon>
        <taxon>Ecdysozoa</taxon>
        <taxon>Arthropoda</taxon>
        <taxon>Crustacea</taxon>
        <taxon>Multicrustacea</taxon>
        <taxon>Hexanauplia</taxon>
        <taxon>Copepoda</taxon>
        <taxon>Siphonostomatoida</taxon>
        <taxon>Caligidae</taxon>
        <taxon>Caligus</taxon>
    </lineage>
</organism>
<dbReference type="PANTHER" id="PTHR11785">
    <property type="entry name" value="AMINO ACID TRANSPORTER"/>
    <property type="match status" value="1"/>
</dbReference>
<dbReference type="AlphaFoldDB" id="A0A7T8KAZ3"/>
<feature type="non-terminal residue" evidence="6">
    <location>
        <position position="1"/>
    </location>
</feature>
<dbReference type="OrthoDB" id="10062876at2759"/>
<evidence type="ECO:0000256" key="3">
    <source>
        <dbReference type="ARBA" id="ARBA00022989"/>
    </source>
</evidence>
<dbReference type="Pfam" id="PF13520">
    <property type="entry name" value="AA_permease_2"/>
    <property type="match status" value="1"/>
</dbReference>